<accession>J7R8A2</accession>
<organism evidence="3 4">
    <name type="scientific">Huiozyma naganishii (strain ATCC MYA-139 / BCRC 22969 / CBS 8797 / KCTC 17520 / NBRC 10181 / NCYC 3082 / Yp74L-3)</name>
    <name type="common">Yeast</name>
    <name type="synonym">Kazachstania naganishii</name>
    <dbReference type="NCBI Taxonomy" id="1071383"/>
    <lineage>
        <taxon>Eukaryota</taxon>
        <taxon>Fungi</taxon>
        <taxon>Dikarya</taxon>
        <taxon>Ascomycota</taxon>
        <taxon>Saccharomycotina</taxon>
        <taxon>Saccharomycetes</taxon>
        <taxon>Saccharomycetales</taxon>
        <taxon>Saccharomycetaceae</taxon>
        <taxon>Huiozyma</taxon>
    </lineage>
</organism>
<keyword evidence="2" id="KW-0812">Transmembrane</keyword>
<dbReference type="eggNOG" id="ENOG502RKFF">
    <property type="taxonomic scope" value="Eukaryota"/>
</dbReference>
<dbReference type="OrthoDB" id="5419460at2759"/>
<dbReference type="GO" id="GO:0005886">
    <property type="term" value="C:plasma membrane"/>
    <property type="evidence" value="ECO:0007669"/>
    <property type="project" value="InterPro"/>
</dbReference>
<feature type="transmembrane region" description="Helical" evidence="2">
    <location>
        <begin position="145"/>
        <end position="171"/>
    </location>
</feature>
<name>J7R8A2_HUIN7</name>
<reference evidence="4" key="2">
    <citation type="submission" date="2012-08" db="EMBL/GenBank/DDBJ databases">
        <title>Genome sequence of Kazachstania naganishii.</title>
        <authorList>
            <person name="Gordon J.L."/>
            <person name="Armisen D."/>
            <person name="Proux-Wera E."/>
            <person name="OhEigeartaigh S.S."/>
            <person name="Byrne K.P."/>
            <person name="Wolfe K.H."/>
        </authorList>
    </citation>
    <scope>NUCLEOTIDE SEQUENCE [LARGE SCALE GENOMIC DNA]</scope>
    <source>
        <strain evidence="4">ATCC MYA-139 / BCRC 22969 / CBS 8797 / CCRC 22969 / KCTC 17520 / NBRC 10181 / NCYC 3082</strain>
    </source>
</reference>
<dbReference type="STRING" id="1071383.J7R8A2"/>
<dbReference type="Proteomes" id="UP000006310">
    <property type="component" value="Chromosome 7"/>
</dbReference>
<proteinExistence type="predicted"/>
<dbReference type="GO" id="GO:0006897">
    <property type="term" value="P:endocytosis"/>
    <property type="evidence" value="ECO:0007669"/>
    <property type="project" value="TreeGrafter"/>
</dbReference>
<dbReference type="GO" id="GO:0031505">
    <property type="term" value="P:fungal-type cell wall organization"/>
    <property type="evidence" value="ECO:0007669"/>
    <property type="project" value="TreeGrafter"/>
</dbReference>
<keyword evidence="4" id="KW-1185">Reference proteome</keyword>
<evidence type="ECO:0000313" key="3">
    <source>
        <dbReference type="EMBL" id="CCK71090.1"/>
    </source>
</evidence>
<dbReference type="GeneID" id="34526814"/>
<keyword evidence="2" id="KW-1133">Transmembrane helix</keyword>
<dbReference type="Pfam" id="PF06687">
    <property type="entry name" value="SUR7"/>
    <property type="match status" value="1"/>
</dbReference>
<feature type="transmembrane region" description="Helical" evidence="2">
    <location>
        <begin position="118"/>
        <end position="138"/>
    </location>
</feature>
<sequence length="322" mass="35125">MGVFLKTFLRFLTLLLFAGNTLLLILIVLSGAITSTPIDRFYWVEADTAGIPNAGDTTRWTFWGACTVENGITTCDRYLQPAAPISPVDNFHTKEEVPHSFIAHRDRYYYLSRFSFCFIWIALAFIGIAFLLFVLSWFSQSISQVVLILSIVGCIFDSVAVILQTAVSVLARNAFHGGDRDARISAPLLGIAWASLVCSVYNAIMSGYWWNTAKKNMGSSSYVNDGFFHREKDNYNVPEPIEAYPTTAGTATAVPSTFPGNASSIDYDEENAAAAAAGASPRVAAPATANAGVASPENTHKGIRFFTVRQQNKTVPDDDDSV</sequence>
<evidence type="ECO:0000256" key="1">
    <source>
        <dbReference type="SAM" id="MobiDB-lite"/>
    </source>
</evidence>
<feature type="transmembrane region" description="Helical" evidence="2">
    <location>
        <begin position="191"/>
        <end position="210"/>
    </location>
</feature>
<dbReference type="HOGENOM" id="CLU_059603_1_0_1"/>
<dbReference type="PANTHER" id="PTHR36414:SF1">
    <property type="entry name" value="PROTEIN SUR7"/>
    <property type="match status" value="1"/>
</dbReference>
<protein>
    <submittedName>
        <fullName evidence="3">Uncharacterized protein</fullName>
    </submittedName>
</protein>
<feature type="region of interest" description="Disordered" evidence="1">
    <location>
        <begin position="285"/>
        <end position="322"/>
    </location>
</feature>
<dbReference type="AlphaFoldDB" id="J7R8A2"/>
<evidence type="ECO:0000256" key="2">
    <source>
        <dbReference type="SAM" id="Phobius"/>
    </source>
</evidence>
<dbReference type="PANTHER" id="PTHR36414">
    <property type="entry name" value="PROTEIN SUR7"/>
    <property type="match status" value="1"/>
</dbReference>
<feature type="transmembrane region" description="Helical" evidence="2">
    <location>
        <begin position="12"/>
        <end position="33"/>
    </location>
</feature>
<dbReference type="GO" id="GO:0005938">
    <property type="term" value="C:cell cortex"/>
    <property type="evidence" value="ECO:0007669"/>
    <property type="project" value="TreeGrafter"/>
</dbReference>
<reference evidence="3 4" key="1">
    <citation type="journal article" date="2011" name="Proc. Natl. Acad. Sci. U.S.A.">
        <title>Evolutionary erosion of yeast sex chromosomes by mating-type switching accidents.</title>
        <authorList>
            <person name="Gordon J.L."/>
            <person name="Armisen D."/>
            <person name="Proux-Wera E."/>
            <person name="Oheigeartaigh S.S."/>
            <person name="Byrne K.P."/>
            <person name="Wolfe K.H."/>
        </authorList>
    </citation>
    <scope>NUCLEOTIDE SEQUENCE [LARGE SCALE GENOMIC DNA]</scope>
    <source>
        <strain evidence="4">ATCC MYA-139 / BCRC 22969 / CBS 8797 / CCRC 22969 / KCTC 17520 / NBRC 10181 / NCYC 3082</strain>
    </source>
</reference>
<dbReference type="OMA" id="FNICAAC"/>
<dbReference type="InterPro" id="IPR009571">
    <property type="entry name" value="SUR7/Rim9-like_fungi"/>
</dbReference>
<dbReference type="KEGG" id="kng:KNAG_0G00330"/>
<dbReference type="GO" id="GO:0030866">
    <property type="term" value="P:cortical actin cytoskeleton organization"/>
    <property type="evidence" value="ECO:0007669"/>
    <property type="project" value="TreeGrafter"/>
</dbReference>
<gene>
    <name evidence="3" type="primary">KNAG0G00330</name>
    <name evidence="3" type="ordered locus">KNAG_0G00330</name>
</gene>
<keyword evidence="2" id="KW-0472">Membrane</keyword>
<dbReference type="RefSeq" id="XP_022465336.1">
    <property type="nucleotide sequence ID" value="XM_022608884.1"/>
</dbReference>
<evidence type="ECO:0000313" key="4">
    <source>
        <dbReference type="Proteomes" id="UP000006310"/>
    </source>
</evidence>
<dbReference type="GO" id="GO:0045121">
    <property type="term" value="C:membrane raft"/>
    <property type="evidence" value="ECO:0007669"/>
    <property type="project" value="TreeGrafter"/>
</dbReference>
<dbReference type="EMBL" id="HE978320">
    <property type="protein sequence ID" value="CCK71090.1"/>
    <property type="molecule type" value="Genomic_DNA"/>
</dbReference>
<feature type="compositionally biased region" description="Low complexity" evidence="1">
    <location>
        <begin position="285"/>
        <end position="295"/>
    </location>
</feature>
<dbReference type="GO" id="GO:0032185">
    <property type="term" value="P:septin cytoskeleton organization"/>
    <property type="evidence" value="ECO:0007669"/>
    <property type="project" value="TreeGrafter"/>
</dbReference>